<comment type="similarity">
    <text evidence="6 13">In the N-terminal section; belongs to the PRA-CH family.</text>
</comment>
<gene>
    <name evidence="13" type="primary">hisI</name>
    <name evidence="13" type="synonym">hisIE</name>
    <name evidence="15" type="ORF">GCM10007108_12300</name>
</gene>
<dbReference type="GO" id="GO:0000105">
    <property type="term" value="P:L-histidine biosynthetic process"/>
    <property type="evidence" value="ECO:0007669"/>
    <property type="project" value="UniProtKB-UniRule"/>
</dbReference>
<evidence type="ECO:0000256" key="10">
    <source>
        <dbReference type="ARBA" id="ARBA00022840"/>
    </source>
</evidence>
<dbReference type="InterPro" id="IPR021130">
    <property type="entry name" value="PRib-ATP_PPHydrolase-like"/>
</dbReference>
<dbReference type="NCBIfam" id="NF002747">
    <property type="entry name" value="PRK02759.1"/>
    <property type="match status" value="1"/>
</dbReference>
<dbReference type="Pfam" id="PF01503">
    <property type="entry name" value="PRA-PH"/>
    <property type="match status" value="1"/>
</dbReference>
<dbReference type="InterPro" id="IPR038019">
    <property type="entry name" value="PRib_AMP_CycHydrolase_sf"/>
</dbReference>
<dbReference type="InterPro" id="IPR023019">
    <property type="entry name" value="His_synth_HisIE"/>
</dbReference>
<dbReference type="GO" id="GO:0004636">
    <property type="term" value="F:phosphoribosyl-ATP diphosphatase activity"/>
    <property type="evidence" value="ECO:0007669"/>
    <property type="project" value="UniProtKB-UniRule"/>
</dbReference>
<evidence type="ECO:0000256" key="5">
    <source>
        <dbReference type="ARBA" id="ARBA00007731"/>
    </source>
</evidence>
<dbReference type="RefSeq" id="WP_188681355.1">
    <property type="nucleotide sequence ID" value="NZ_BMNY01000002.1"/>
</dbReference>
<dbReference type="AlphaFoldDB" id="A0AA37F9N7"/>
<evidence type="ECO:0000256" key="9">
    <source>
        <dbReference type="ARBA" id="ARBA00022801"/>
    </source>
</evidence>
<evidence type="ECO:0000256" key="2">
    <source>
        <dbReference type="ARBA" id="ARBA00001460"/>
    </source>
</evidence>
<dbReference type="Proteomes" id="UP000632195">
    <property type="component" value="Unassembled WGS sequence"/>
</dbReference>
<protein>
    <recommendedName>
        <fullName evidence="13">Histidine biosynthesis bifunctional protein HisIE</fullName>
    </recommendedName>
    <domain>
        <recommendedName>
            <fullName evidence="13">Phosphoribosyl-AMP cyclohydrolase</fullName>
            <shortName evidence="13">PRA-CH</shortName>
            <ecNumber evidence="13">3.5.4.19</ecNumber>
        </recommendedName>
    </domain>
    <domain>
        <recommendedName>
            <fullName evidence="13">Phosphoribosyl-ATP pyrophosphatase</fullName>
            <shortName evidence="13">PRA-PH</shortName>
            <ecNumber evidence="13">3.6.1.31</ecNumber>
        </recommendedName>
    </domain>
</protein>
<comment type="caution">
    <text evidence="15">The sequence shown here is derived from an EMBL/GenBank/DDBJ whole genome shotgun (WGS) entry which is preliminary data.</text>
</comment>
<accession>A0AA37F9N7</accession>
<dbReference type="GO" id="GO:0005524">
    <property type="term" value="F:ATP binding"/>
    <property type="evidence" value="ECO:0007669"/>
    <property type="project" value="UniProtKB-KW"/>
</dbReference>
<evidence type="ECO:0000256" key="1">
    <source>
        <dbReference type="ARBA" id="ARBA00000024"/>
    </source>
</evidence>
<comment type="pathway">
    <text evidence="4 13">Amino-acid biosynthesis; L-histidine biosynthesis; L-histidine from 5-phospho-alpha-D-ribose 1-diphosphate: step 2/9.</text>
</comment>
<dbReference type="Pfam" id="PF01502">
    <property type="entry name" value="PRA-CH"/>
    <property type="match status" value="1"/>
</dbReference>
<dbReference type="GO" id="GO:0004635">
    <property type="term" value="F:phosphoribosyl-AMP cyclohydrolase activity"/>
    <property type="evidence" value="ECO:0007669"/>
    <property type="project" value="UniProtKB-UniRule"/>
</dbReference>
<dbReference type="FunFam" id="3.10.20.810:FF:000001">
    <property type="entry name" value="Histidine biosynthesis bifunctional protein HisIE"/>
    <property type="match status" value="1"/>
</dbReference>
<dbReference type="EC" id="3.6.1.31" evidence="13"/>
<dbReference type="InterPro" id="IPR002496">
    <property type="entry name" value="PRib_AMP_CycHydrolase_dom"/>
</dbReference>
<evidence type="ECO:0000313" key="15">
    <source>
        <dbReference type="EMBL" id="GGM75914.1"/>
    </source>
</evidence>
<name>A0AA37F9N7_9ARCH</name>
<evidence type="ECO:0000313" key="16">
    <source>
        <dbReference type="Proteomes" id="UP000632195"/>
    </source>
</evidence>
<dbReference type="HAMAP" id="MF_01020">
    <property type="entry name" value="HisE"/>
    <property type="match status" value="1"/>
</dbReference>
<dbReference type="Gene3D" id="3.10.20.810">
    <property type="entry name" value="Phosphoribosyl-AMP cyclohydrolase"/>
    <property type="match status" value="1"/>
</dbReference>
<evidence type="ECO:0000256" key="12">
    <source>
        <dbReference type="ARBA" id="ARBA00023268"/>
    </source>
</evidence>
<keyword evidence="11 13" id="KW-0368">Histidine biosynthesis</keyword>
<keyword evidence="12 13" id="KW-0511">Multifunctional enzyme</keyword>
<evidence type="ECO:0000256" key="7">
    <source>
        <dbReference type="ARBA" id="ARBA00022605"/>
    </source>
</evidence>
<dbReference type="HAMAP" id="MF_01019">
    <property type="entry name" value="HisIE"/>
    <property type="match status" value="1"/>
</dbReference>
<comment type="catalytic activity">
    <reaction evidence="2 13">
        <text>1-(5-phospho-beta-D-ribosyl)-ATP + H2O = 1-(5-phospho-beta-D-ribosyl)-5'-AMP + diphosphate + H(+)</text>
        <dbReference type="Rhea" id="RHEA:22828"/>
        <dbReference type="ChEBI" id="CHEBI:15377"/>
        <dbReference type="ChEBI" id="CHEBI:15378"/>
        <dbReference type="ChEBI" id="CHEBI:33019"/>
        <dbReference type="ChEBI" id="CHEBI:59457"/>
        <dbReference type="ChEBI" id="CHEBI:73183"/>
        <dbReference type="EC" id="3.6.1.31"/>
    </reaction>
</comment>
<comment type="pathway">
    <text evidence="3 13">Amino-acid biosynthesis; L-histidine biosynthesis; L-histidine from 5-phospho-alpha-D-ribose 1-diphosphate: step 3/9.</text>
</comment>
<evidence type="ECO:0000256" key="11">
    <source>
        <dbReference type="ARBA" id="ARBA00023102"/>
    </source>
</evidence>
<dbReference type="PANTHER" id="PTHR42945:SF1">
    <property type="entry name" value="HISTIDINE BIOSYNTHESIS BIFUNCTIONAL PROTEIN HIS7"/>
    <property type="match status" value="1"/>
</dbReference>
<keyword evidence="13" id="KW-0963">Cytoplasm</keyword>
<dbReference type="PANTHER" id="PTHR42945">
    <property type="entry name" value="HISTIDINE BIOSYNTHESIS BIFUNCTIONAL PROTEIN"/>
    <property type="match status" value="1"/>
</dbReference>
<reference evidence="15" key="2">
    <citation type="submission" date="2022-09" db="EMBL/GenBank/DDBJ databases">
        <authorList>
            <person name="Sun Q."/>
            <person name="Ohkuma M."/>
        </authorList>
    </citation>
    <scope>NUCLEOTIDE SEQUENCE</scope>
    <source>
        <strain evidence="15">JCM 13583</strain>
    </source>
</reference>
<evidence type="ECO:0000259" key="14">
    <source>
        <dbReference type="Pfam" id="PF01502"/>
    </source>
</evidence>
<sequence length="207" mass="23614">MSGGELAELISRIGDRVLPVVVQSVGGEVLTLAYANREALELTARTGYAHYYSRSMGRVRMKGEVSGNTQRVVEIRGDCDFDSLLYLVEQKGPACHMGYRTCFFRNAPGAERENVDYSLAVLRDLEDVIERRRREGGENSYTRSLFMKGREEVYKKFGEESIEVLLAQGRERIIYEGADMLYHFLVLLNLNGVKLSEIMSELSRRRR</sequence>
<keyword evidence="10 13" id="KW-0067">ATP-binding</keyword>
<feature type="region of interest" description="Phosphoribosyl-AMP cyclohydrolase" evidence="13">
    <location>
        <begin position="1"/>
        <end position="121"/>
    </location>
</feature>
<evidence type="ECO:0000256" key="13">
    <source>
        <dbReference type="HAMAP-Rule" id="MF_01019"/>
    </source>
</evidence>
<keyword evidence="9 13" id="KW-0378">Hydrolase</keyword>
<evidence type="ECO:0000256" key="8">
    <source>
        <dbReference type="ARBA" id="ARBA00022741"/>
    </source>
</evidence>
<evidence type="ECO:0000256" key="6">
    <source>
        <dbReference type="ARBA" id="ARBA00008299"/>
    </source>
</evidence>
<keyword evidence="16" id="KW-1185">Reference proteome</keyword>
<feature type="region of interest" description="Phosphoribosyl-ATP pyrophosphohydrolase" evidence="13">
    <location>
        <begin position="122"/>
        <end position="207"/>
    </location>
</feature>
<comment type="subcellular location">
    <subcellularLocation>
        <location evidence="13">Cytoplasm</location>
    </subcellularLocation>
</comment>
<comment type="catalytic activity">
    <reaction evidence="1 13">
        <text>1-(5-phospho-beta-D-ribosyl)-5'-AMP + H2O = 1-(5-phospho-beta-D-ribosyl)-5-[(5-phospho-beta-D-ribosylamino)methylideneamino]imidazole-4-carboxamide</text>
        <dbReference type="Rhea" id="RHEA:20049"/>
        <dbReference type="ChEBI" id="CHEBI:15377"/>
        <dbReference type="ChEBI" id="CHEBI:58435"/>
        <dbReference type="ChEBI" id="CHEBI:59457"/>
        <dbReference type="EC" id="3.5.4.19"/>
    </reaction>
</comment>
<evidence type="ECO:0000256" key="4">
    <source>
        <dbReference type="ARBA" id="ARBA00005204"/>
    </source>
</evidence>
<dbReference type="EMBL" id="BMNY01000002">
    <property type="protein sequence ID" value="GGM75914.1"/>
    <property type="molecule type" value="Genomic_DNA"/>
</dbReference>
<evidence type="ECO:0000256" key="3">
    <source>
        <dbReference type="ARBA" id="ARBA00005169"/>
    </source>
</evidence>
<organism evidence="15 16">
    <name type="scientific">Thermogymnomonas acidicola</name>
    <dbReference type="NCBI Taxonomy" id="399579"/>
    <lineage>
        <taxon>Archaea</taxon>
        <taxon>Methanobacteriati</taxon>
        <taxon>Thermoplasmatota</taxon>
        <taxon>Thermoplasmata</taxon>
        <taxon>Thermoplasmatales</taxon>
        <taxon>Thermogymnomonas</taxon>
    </lineage>
</organism>
<proteinExistence type="inferred from homology"/>
<dbReference type="EC" id="3.5.4.19" evidence="13"/>
<dbReference type="GO" id="GO:0005737">
    <property type="term" value="C:cytoplasm"/>
    <property type="evidence" value="ECO:0007669"/>
    <property type="project" value="UniProtKB-SubCell"/>
</dbReference>
<feature type="domain" description="Phosphoribosyl-AMP cyclohydrolase" evidence="14">
    <location>
        <begin position="32"/>
        <end position="104"/>
    </location>
</feature>
<comment type="similarity">
    <text evidence="5 13">In the C-terminal section; belongs to the PRA-PH family.</text>
</comment>
<dbReference type="SUPFAM" id="SSF141734">
    <property type="entry name" value="HisI-like"/>
    <property type="match status" value="1"/>
</dbReference>
<keyword evidence="8 13" id="KW-0547">Nucleotide-binding</keyword>
<dbReference type="NCBIfam" id="TIGR03188">
    <property type="entry name" value="histidine_hisI"/>
    <property type="match status" value="1"/>
</dbReference>
<dbReference type="InterPro" id="IPR008179">
    <property type="entry name" value="HisE"/>
</dbReference>
<dbReference type="SUPFAM" id="SSF101386">
    <property type="entry name" value="all-alpha NTP pyrophosphatases"/>
    <property type="match status" value="1"/>
</dbReference>
<reference evidence="15" key="1">
    <citation type="journal article" date="2014" name="Int. J. Syst. Evol. Microbiol.">
        <title>Complete genome sequence of Corynebacterium casei LMG S-19264T (=DSM 44701T), isolated from a smear-ripened cheese.</title>
        <authorList>
            <consortium name="US DOE Joint Genome Institute (JGI-PGF)"/>
            <person name="Walter F."/>
            <person name="Albersmeier A."/>
            <person name="Kalinowski J."/>
            <person name="Ruckert C."/>
        </authorList>
    </citation>
    <scope>NUCLEOTIDE SEQUENCE</scope>
    <source>
        <strain evidence="15">JCM 13583</strain>
    </source>
</reference>
<dbReference type="Gene3D" id="1.10.287.1080">
    <property type="entry name" value="MazG-like"/>
    <property type="match status" value="1"/>
</dbReference>
<keyword evidence="7 13" id="KW-0028">Amino-acid biosynthesis</keyword>
<dbReference type="CDD" id="cd11534">
    <property type="entry name" value="NTP-PPase_HisIE_like"/>
    <property type="match status" value="1"/>
</dbReference>